<evidence type="ECO:0000313" key="6">
    <source>
        <dbReference type="EMBL" id="GAA4802571.1"/>
    </source>
</evidence>
<feature type="region of interest" description="Disordered" evidence="4">
    <location>
        <begin position="1"/>
        <end position="22"/>
    </location>
</feature>
<evidence type="ECO:0000259" key="5">
    <source>
        <dbReference type="Pfam" id="PF00849"/>
    </source>
</evidence>
<evidence type="ECO:0000256" key="3">
    <source>
        <dbReference type="ARBA" id="ARBA00033164"/>
    </source>
</evidence>
<dbReference type="Pfam" id="PF00849">
    <property type="entry name" value="PseudoU_synth_2"/>
    <property type="match status" value="1"/>
</dbReference>
<protein>
    <recommendedName>
        <fullName evidence="2">RNA pseudouridylate synthase</fullName>
    </recommendedName>
    <alternativeName>
        <fullName evidence="3">RNA-uridine isomerase</fullName>
    </alternativeName>
</protein>
<proteinExistence type="predicted"/>
<reference evidence="7" key="1">
    <citation type="journal article" date="2019" name="Int. J. Syst. Evol. Microbiol.">
        <title>The Global Catalogue of Microorganisms (GCM) 10K type strain sequencing project: providing services to taxonomists for standard genome sequencing and annotation.</title>
        <authorList>
            <consortium name="The Broad Institute Genomics Platform"/>
            <consortium name="The Broad Institute Genome Sequencing Center for Infectious Disease"/>
            <person name="Wu L."/>
            <person name="Ma J."/>
        </authorList>
    </citation>
    <scope>NUCLEOTIDE SEQUENCE [LARGE SCALE GENOMIC DNA]</scope>
    <source>
        <strain evidence="7">JCM 17979</strain>
    </source>
</reference>
<dbReference type="EMBL" id="BAABHO010000043">
    <property type="protein sequence ID" value="GAA4802571.1"/>
    <property type="molecule type" value="Genomic_DNA"/>
</dbReference>
<dbReference type="InterPro" id="IPR006224">
    <property type="entry name" value="PsdUridine_synth_RluA-like_CS"/>
</dbReference>
<dbReference type="PROSITE" id="PS01129">
    <property type="entry name" value="PSI_RLU"/>
    <property type="match status" value="1"/>
</dbReference>
<evidence type="ECO:0000256" key="4">
    <source>
        <dbReference type="SAM" id="MobiDB-lite"/>
    </source>
</evidence>
<gene>
    <name evidence="6" type="ORF">GCM10023200_44680</name>
</gene>
<keyword evidence="7" id="KW-1185">Reference proteome</keyword>
<dbReference type="SUPFAM" id="SSF55120">
    <property type="entry name" value="Pseudouridine synthase"/>
    <property type="match status" value="1"/>
</dbReference>
<dbReference type="PANTHER" id="PTHR21600:SF84">
    <property type="entry name" value="PSEUDOURIDINE SYNTHASE RSUA_RLUA-LIKE DOMAIN-CONTAINING PROTEIN"/>
    <property type="match status" value="1"/>
</dbReference>
<dbReference type="Proteomes" id="UP001500928">
    <property type="component" value="Unassembled WGS sequence"/>
</dbReference>
<sequence length="324" mass="36292">MPRRRPPLPPRDGLDPARVRMPDDGPWATLRDHLVERLPVPSARVDAMLAEGRIVGDDGPLALDAPFVPRSVIWFHRDLPDEAPVPFAVDVVHRDEEIVVVDKPHFLATIPRGRHVRETALVRLRHELGLPALSPAHRLDRVTAGLVLFVIDPDRRGTYQNLFRDRRVTKVYEAVAPHDPALALPRVVRSRIVKERGVVTAREVPGEPNAETLVELVEARNGTARYRLTPRTGRTHQLRVHMASLGLPLLGDPFYPAVRDVPLDDFRAPLQLLARELAFPDPRTGRERRFTSRRVLQAWEDPDGWAAGDAAERSSTPTSGSVIS</sequence>
<name>A0ABP9C2B1_9PSEU</name>
<dbReference type="Gene3D" id="3.30.2350.10">
    <property type="entry name" value="Pseudouridine synthase"/>
    <property type="match status" value="1"/>
</dbReference>
<evidence type="ECO:0000313" key="7">
    <source>
        <dbReference type="Proteomes" id="UP001500928"/>
    </source>
</evidence>
<evidence type="ECO:0000256" key="2">
    <source>
        <dbReference type="ARBA" id="ARBA00031870"/>
    </source>
</evidence>
<accession>A0ABP9C2B1</accession>
<feature type="compositionally biased region" description="Polar residues" evidence="4">
    <location>
        <begin position="313"/>
        <end position="324"/>
    </location>
</feature>
<dbReference type="InterPro" id="IPR006145">
    <property type="entry name" value="PsdUridine_synth_RsuA/RluA"/>
</dbReference>
<feature type="compositionally biased region" description="Basic and acidic residues" evidence="4">
    <location>
        <begin position="12"/>
        <end position="22"/>
    </location>
</feature>
<dbReference type="InterPro" id="IPR020103">
    <property type="entry name" value="PsdUridine_synth_cat_dom_sf"/>
</dbReference>
<dbReference type="InterPro" id="IPR050188">
    <property type="entry name" value="RluA_PseudoU_synthase"/>
</dbReference>
<comment type="catalytic activity">
    <reaction evidence="1">
        <text>a uridine in RNA = a pseudouridine in RNA</text>
        <dbReference type="Rhea" id="RHEA:48348"/>
        <dbReference type="Rhea" id="RHEA-COMP:12068"/>
        <dbReference type="Rhea" id="RHEA-COMP:12069"/>
        <dbReference type="ChEBI" id="CHEBI:65314"/>
        <dbReference type="ChEBI" id="CHEBI:65315"/>
    </reaction>
</comment>
<dbReference type="PANTHER" id="PTHR21600">
    <property type="entry name" value="MITOCHONDRIAL RNA PSEUDOURIDINE SYNTHASE"/>
    <property type="match status" value="1"/>
</dbReference>
<feature type="region of interest" description="Disordered" evidence="4">
    <location>
        <begin position="305"/>
        <end position="324"/>
    </location>
</feature>
<feature type="domain" description="Pseudouridine synthase RsuA/RluA-like" evidence="5">
    <location>
        <begin position="98"/>
        <end position="244"/>
    </location>
</feature>
<comment type="caution">
    <text evidence="6">The sequence shown here is derived from an EMBL/GenBank/DDBJ whole genome shotgun (WGS) entry which is preliminary data.</text>
</comment>
<organism evidence="6 7">
    <name type="scientific">Actinomycetospora chlora</name>
    <dbReference type="NCBI Taxonomy" id="663608"/>
    <lineage>
        <taxon>Bacteria</taxon>
        <taxon>Bacillati</taxon>
        <taxon>Actinomycetota</taxon>
        <taxon>Actinomycetes</taxon>
        <taxon>Pseudonocardiales</taxon>
        <taxon>Pseudonocardiaceae</taxon>
        <taxon>Actinomycetospora</taxon>
    </lineage>
</organism>
<evidence type="ECO:0000256" key="1">
    <source>
        <dbReference type="ARBA" id="ARBA00000073"/>
    </source>
</evidence>